<dbReference type="Gene3D" id="3.40.50.1110">
    <property type="entry name" value="SGNH hydrolase"/>
    <property type="match status" value="1"/>
</dbReference>
<dbReference type="InterPro" id="IPR036514">
    <property type="entry name" value="SGNH_hydro_sf"/>
</dbReference>
<dbReference type="EMBL" id="JBIGHV010000009">
    <property type="protein sequence ID" value="MFG6432733.1"/>
    <property type="molecule type" value="Genomic_DNA"/>
</dbReference>
<keyword evidence="2" id="KW-1185">Reference proteome</keyword>
<keyword evidence="1" id="KW-0378">Hydrolase</keyword>
<sequence length="250" mass="28077">MKDDTTIAFPTIIALGDSWFWYLKNNVATPLHSILNKRMDHIILVRGANGAEAQEYTSGVIFQTLERDLDKTRGYGKTIKAVFLSGGGNDLAGPEDFLPLLEEDCSKFKTAEACLRIRQPGKLFGKVTSALGTIIELVENKIPGTPVFAHSYDYANPNGLGFFGLGQWLRFPMDQCKVPRSLQQDLINLLIDRYWEAMVKLRKQFPQLQLIDQRGTLGRDEWANELHPTPAGFKKIAKRWKPQLEAAGLA</sequence>
<organism evidence="1 2">
    <name type="scientific">Pelomonas parva</name>
    <dbReference type="NCBI Taxonomy" id="3299032"/>
    <lineage>
        <taxon>Bacteria</taxon>
        <taxon>Pseudomonadati</taxon>
        <taxon>Pseudomonadota</taxon>
        <taxon>Betaproteobacteria</taxon>
        <taxon>Burkholderiales</taxon>
        <taxon>Sphaerotilaceae</taxon>
        <taxon>Roseateles</taxon>
    </lineage>
</organism>
<evidence type="ECO:0000313" key="2">
    <source>
        <dbReference type="Proteomes" id="UP001606210"/>
    </source>
</evidence>
<dbReference type="Proteomes" id="UP001606210">
    <property type="component" value="Unassembled WGS sequence"/>
</dbReference>
<dbReference type="RefSeq" id="WP_394482828.1">
    <property type="nucleotide sequence ID" value="NZ_JBIGHV010000009.1"/>
</dbReference>
<proteinExistence type="predicted"/>
<dbReference type="SUPFAM" id="SSF52266">
    <property type="entry name" value="SGNH hydrolase"/>
    <property type="match status" value="1"/>
</dbReference>
<dbReference type="GO" id="GO:0016787">
    <property type="term" value="F:hydrolase activity"/>
    <property type="evidence" value="ECO:0007669"/>
    <property type="project" value="UniProtKB-KW"/>
</dbReference>
<name>A0ABW7F7X6_9BURK</name>
<reference evidence="1 2" key="1">
    <citation type="submission" date="2024-08" db="EMBL/GenBank/DDBJ databases">
        <authorList>
            <person name="Lu H."/>
        </authorList>
    </citation>
    <scope>NUCLEOTIDE SEQUENCE [LARGE SCALE GENOMIC DNA]</scope>
    <source>
        <strain evidence="1 2">LYH14W</strain>
    </source>
</reference>
<evidence type="ECO:0000313" key="1">
    <source>
        <dbReference type="EMBL" id="MFG6432733.1"/>
    </source>
</evidence>
<accession>A0ABW7F7X6</accession>
<protein>
    <submittedName>
        <fullName evidence="1">SGNH/GDSL hydrolase family protein</fullName>
    </submittedName>
</protein>
<gene>
    <name evidence="1" type="ORF">ACG00Y_22655</name>
</gene>
<comment type="caution">
    <text evidence="1">The sequence shown here is derived from an EMBL/GenBank/DDBJ whole genome shotgun (WGS) entry which is preliminary data.</text>
</comment>